<dbReference type="Proteomes" id="UP000182409">
    <property type="component" value="Unassembled WGS sequence"/>
</dbReference>
<proteinExistence type="predicted"/>
<evidence type="ECO:0000259" key="1">
    <source>
        <dbReference type="PROSITE" id="PS51192"/>
    </source>
</evidence>
<gene>
    <name evidence="2" type="ORF">SAMN05443244_0540</name>
</gene>
<protein>
    <submittedName>
        <fullName evidence="2">Replicative superfamily II helicase</fullName>
    </submittedName>
</protein>
<dbReference type="Gene3D" id="3.40.50.300">
    <property type="entry name" value="P-loop containing nucleotide triphosphate hydrolases"/>
    <property type="match status" value="2"/>
</dbReference>
<dbReference type="GO" id="GO:0003677">
    <property type="term" value="F:DNA binding"/>
    <property type="evidence" value="ECO:0007669"/>
    <property type="project" value="InterPro"/>
</dbReference>
<dbReference type="InterPro" id="IPR006555">
    <property type="entry name" value="ATP-dep_Helicase_C"/>
</dbReference>
<dbReference type="InterPro" id="IPR027417">
    <property type="entry name" value="P-loop_NTPase"/>
</dbReference>
<dbReference type="GO" id="GO:0005524">
    <property type="term" value="F:ATP binding"/>
    <property type="evidence" value="ECO:0007669"/>
    <property type="project" value="InterPro"/>
</dbReference>
<dbReference type="InterPro" id="IPR006935">
    <property type="entry name" value="Helicase/UvrB_N"/>
</dbReference>
<dbReference type="GO" id="GO:0004386">
    <property type="term" value="F:helicase activity"/>
    <property type="evidence" value="ECO:0007669"/>
    <property type="project" value="UniProtKB-KW"/>
</dbReference>
<sequence length="838" mass="93764">MDFTKKLGKPQVQKILDPRALYETLDRASDKGPLRPAQDYILRTWHETRRKERDLIIKLQTGQGKTLIGLLMLQARLNEGLGPAVYLCANNFLADQTKKQAREFGITNVCDDPDDSEFIAGRAILINNVSKLFNGMTRFELGPQSHPVGTLLLDDSHACADSIRSTFSISLKAGSSLYAALRDLFEPDLEYQGLGSYADIKLGKFDSVLPVPYWAWRDRLSDVTRFIAKAADSEDLKYTWPLLKDSLADCACVFSGTGLEIAPYLPDLSLFGSYWKAKHRIFMSATVTNDAFLVKGLNLSPEVIRNPLTYDGEKWYGEKMVLIPSLIDGSLSRSAIIGGFAGASTKKKSGVVALVPGTKQSREWKAKGAHAVDRYSIIEGVKKLREKQFSETLVIANYYDGIDLPDDTCRVLILDSKPFANGLTDTYADSCRASSEVTSLKLARTIEQGLGRAVRGQKDYCVVLLIGASLVRAIRSGKSRLQFSEQTQQQVSIGLSVSEDAKGEVGEGVDPVSVLNALIRQCLGRDEGWKAYYAQEMDSLTVVASEPKLLDIFAAELKAEQLYRDGSFEEAKRTTQNLVDTHYTQEDIEDRAWYLQEMARYMLPVSATESNDLQVKAHKRNKYLLKPKSGFVFERLVISEKRISAIKTWMRSFESNEAMILGGEEIIADLAFGAAASDFEEALRKLGVALGLASQRPDKEWKEGPDNLWGLREGEYLLIEAKNEVDTERKEIHKDETGQMNNACAWFKKNYPGAKVKNIMVISTKNIAKAAGFNDPVQIMQKKQLNELKTRFRQFLLEFKQADLHDLDDESLQRALQKHWLNNDDLVSKYAVDPLSAV</sequence>
<name>A0A1H4JD04_9BACT</name>
<keyword evidence="2" id="KW-0347">Helicase</keyword>
<dbReference type="RefSeq" id="WP_212733115.1">
    <property type="nucleotide sequence ID" value="NZ_FNSD01000001.1"/>
</dbReference>
<dbReference type="InterPro" id="IPR014001">
    <property type="entry name" value="Helicase_ATP-bd"/>
</dbReference>
<organism evidence="2 3">
    <name type="scientific">Terriglobus roseus</name>
    <dbReference type="NCBI Taxonomy" id="392734"/>
    <lineage>
        <taxon>Bacteria</taxon>
        <taxon>Pseudomonadati</taxon>
        <taxon>Acidobacteriota</taxon>
        <taxon>Terriglobia</taxon>
        <taxon>Terriglobales</taxon>
        <taxon>Acidobacteriaceae</taxon>
        <taxon>Terriglobus</taxon>
    </lineage>
</organism>
<dbReference type="SMART" id="SM00491">
    <property type="entry name" value="HELICc2"/>
    <property type="match status" value="1"/>
</dbReference>
<keyword evidence="2" id="KW-0378">Hydrolase</keyword>
<dbReference type="EMBL" id="FNSD01000001">
    <property type="protein sequence ID" value="SEB44239.1"/>
    <property type="molecule type" value="Genomic_DNA"/>
</dbReference>
<dbReference type="PROSITE" id="PS51192">
    <property type="entry name" value="HELICASE_ATP_BIND_1"/>
    <property type="match status" value="1"/>
</dbReference>
<dbReference type="Pfam" id="PF13307">
    <property type="entry name" value="Helicase_C_2"/>
    <property type="match status" value="1"/>
</dbReference>
<dbReference type="Pfam" id="PF04851">
    <property type="entry name" value="ResIII"/>
    <property type="match status" value="1"/>
</dbReference>
<accession>A0A1H4JD04</accession>
<dbReference type="SMART" id="SM00487">
    <property type="entry name" value="DEXDc"/>
    <property type="match status" value="1"/>
</dbReference>
<dbReference type="GO" id="GO:0016818">
    <property type="term" value="F:hydrolase activity, acting on acid anhydrides, in phosphorus-containing anhydrides"/>
    <property type="evidence" value="ECO:0007669"/>
    <property type="project" value="InterPro"/>
</dbReference>
<evidence type="ECO:0000313" key="3">
    <source>
        <dbReference type="Proteomes" id="UP000182409"/>
    </source>
</evidence>
<dbReference type="AlphaFoldDB" id="A0A1H4JD04"/>
<feature type="domain" description="Helicase ATP-binding" evidence="1">
    <location>
        <begin position="46"/>
        <end position="305"/>
    </location>
</feature>
<evidence type="ECO:0000313" key="2">
    <source>
        <dbReference type="EMBL" id="SEB44239.1"/>
    </source>
</evidence>
<dbReference type="GO" id="GO:0006139">
    <property type="term" value="P:nucleobase-containing compound metabolic process"/>
    <property type="evidence" value="ECO:0007669"/>
    <property type="project" value="InterPro"/>
</dbReference>
<reference evidence="2 3" key="1">
    <citation type="submission" date="2016-10" db="EMBL/GenBank/DDBJ databases">
        <authorList>
            <person name="de Groot N.N."/>
        </authorList>
    </citation>
    <scope>NUCLEOTIDE SEQUENCE [LARGE SCALE GENOMIC DNA]</scope>
    <source>
        <strain evidence="2 3">AB35.6</strain>
    </source>
</reference>
<keyword evidence="2" id="KW-0067">ATP-binding</keyword>
<dbReference type="SUPFAM" id="SSF52540">
    <property type="entry name" value="P-loop containing nucleoside triphosphate hydrolases"/>
    <property type="match status" value="1"/>
</dbReference>
<keyword evidence="2" id="KW-0547">Nucleotide-binding</keyword>